<dbReference type="EMBL" id="DSFH01000053">
    <property type="protein sequence ID" value="HEW64154.1"/>
    <property type="molecule type" value="Genomic_DNA"/>
</dbReference>
<organism evidence="1">
    <name type="scientific">Fervidicoccus fontis</name>
    <dbReference type="NCBI Taxonomy" id="683846"/>
    <lineage>
        <taxon>Archaea</taxon>
        <taxon>Thermoproteota</taxon>
        <taxon>Thermoprotei</taxon>
        <taxon>Fervidicoccales</taxon>
        <taxon>Fervidicoccaceae</taxon>
        <taxon>Fervidicoccus</taxon>
    </lineage>
</organism>
<comment type="caution">
    <text evidence="1">The sequence shown here is derived from an EMBL/GenBank/DDBJ whole genome shotgun (WGS) entry which is preliminary data.</text>
</comment>
<dbReference type="RefSeq" id="WP_272985486.1">
    <property type="nucleotide sequence ID" value="NZ_DSFH01000053.1"/>
</dbReference>
<gene>
    <name evidence="1" type="ORF">ENO39_03760</name>
</gene>
<dbReference type="Proteomes" id="UP000886076">
    <property type="component" value="Unassembled WGS sequence"/>
</dbReference>
<accession>A0A7C2VND0</accession>
<name>A0A7C2VND0_9CREN</name>
<protein>
    <submittedName>
        <fullName evidence="1">Uncharacterized protein</fullName>
    </submittedName>
</protein>
<reference evidence="1" key="1">
    <citation type="journal article" date="2020" name="mSystems">
        <title>Genome- and Community-Level Interaction Insights into Carbon Utilization and Element Cycling Functions of Hydrothermarchaeota in Hydrothermal Sediment.</title>
        <authorList>
            <person name="Zhou Z."/>
            <person name="Liu Y."/>
            <person name="Xu W."/>
            <person name="Pan J."/>
            <person name="Luo Z.H."/>
            <person name="Li M."/>
        </authorList>
    </citation>
    <scope>NUCLEOTIDE SEQUENCE [LARGE SCALE GENOMIC DNA]</scope>
    <source>
        <strain evidence="1">SpSt-1261</strain>
    </source>
</reference>
<sequence length="157" mass="18172">MVREWDVARDSQDGFTRELYCPRVDFAVGPFNLDANIDYNNRLIEEAYQKYKSLLELLKSRSDSKDKVLKPNENPRCFLVIEIEHKSSRKHRLGSIVNASALGKIGIIVASDQKVFESLVKIRKYLEFLDHVQKTRCAPENIMIITKENFLEILRGA</sequence>
<dbReference type="AlphaFoldDB" id="A0A7C2VND0"/>
<evidence type="ECO:0000313" key="1">
    <source>
        <dbReference type="EMBL" id="HEW64154.1"/>
    </source>
</evidence>
<proteinExistence type="predicted"/>